<dbReference type="Gene3D" id="3.30.1540.10">
    <property type="entry name" value="formyl-coa transferase, domain 3"/>
    <property type="match status" value="1"/>
</dbReference>
<dbReference type="InterPro" id="IPR003673">
    <property type="entry name" value="CoA-Trfase_fam_III"/>
</dbReference>
<proteinExistence type="predicted"/>
<evidence type="ECO:0000256" key="1">
    <source>
        <dbReference type="ARBA" id="ARBA00022679"/>
    </source>
</evidence>
<dbReference type="AlphaFoldDB" id="A0A810QMY3"/>
<dbReference type="RefSeq" id="WP_213543580.1">
    <property type="nucleotide sequence ID" value="NZ_AP023420.1"/>
</dbReference>
<dbReference type="Pfam" id="PF02515">
    <property type="entry name" value="CoA_transf_3"/>
    <property type="match status" value="1"/>
</dbReference>
<name>A0A810QMY3_9FIRM</name>
<organism evidence="2 3">
    <name type="scientific">Pusillibacter faecalis</name>
    <dbReference type="NCBI Taxonomy" id="2714358"/>
    <lineage>
        <taxon>Bacteria</taxon>
        <taxon>Bacillati</taxon>
        <taxon>Bacillota</taxon>
        <taxon>Clostridia</taxon>
        <taxon>Eubacteriales</taxon>
        <taxon>Oscillospiraceae</taxon>
        <taxon>Pusillibacter</taxon>
    </lineage>
</organism>
<dbReference type="PANTHER" id="PTHR48207">
    <property type="entry name" value="SUCCINATE--HYDROXYMETHYLGLUTARATE COA-TRANSFERASE"/>
    <property type="match status" value="1"/>
</dbReference>
<evidence type="ECO:0000313" key="2">
    <source>
        <dbReference type="EMBL" id="BCK85513.1"/>
    </source>
</evidence>
<keyword evidence="3" id="KW-1185">Reference proteome</keyword>
<dbReference type="Gene3D" id="3.40.50.10540">
    <property type="entry name" value="Crotonobetainyl-coa:carnitine coa-transferase, domain 1"/>
    <property type="match status" value="1"/>
</dbReference>
<protein>
    <submittedName>
        <fullName evidence="2">CoA transferase</fullName>
    </submittedName>
</protein>
<evidence type="ECO:0000313" key="3">
    <source>
        <dbReference type="Proteomes" id="UP000679848"/>
    </source>
</evidence>
<dbReference type="InterPro" id="IPR050483">
    <property type="entry name" value="CoA-transferase_III_domain"/>
</dbReference>
<dbReference type="InterPro" id="IPR023606">
    <property type="entry name" value="CoA-Trfase_III_dom_1_sf"/>
</dbReference>
<dbReference type="PANTHER" id="PTHR48207:SF3">
    <property type="entry name" value="SUCCINATE--HYDROXYMETHYLGLUTARATE COA-TRANSFERASE"/>
    <property type="match status" value="1"/>
</dbReference>
<gene>
    <name evidence="2" type="ORF">MM59RIKEN_28320</name>
</gene>
<accession>A0A810QMY3</accession>
<dbReference type="KEGG" id="pfaa:MM59RIKEN_28320"/>
<dbReference type="SUPFAM" id="SSF89796">
    <property type="entry name" value="CoA-transferase family III (CaiB/BaiF)"/>
    <property type="match status" value="1"/>
</dbReference>
<dbReference type="EMBL" id="AP023420">
    <property type="protein sequence ID" value="BCK85513.1"/>
    <property type="molecule type" value="Genomic_DNA"/>
</dbReference>
<keyword evidence="1 2" id="KW-0808">Transferase</keyword>
<dbReference type="InterPro" id="IPR044855">
    <property type="entry name" value="CoA-Trfase_III_dom3_sf"/>
</dbReference>
<sequence>MGRPVYEGLKVLDVTNNYAGPMAGSMLADYGAEVWHIEKPVLGDDNRFFPPMIDGISINYCTSNRGKKSVVLDLKDPRGAEAFKKLAAKADVLLESYRPGVMKKLGLSYEDLKEINPRLIYCSISAYGQTGPYASRPGYDVIAQAVSGIMEMTGEPDGQPTKIGPAIGDWMGALNAFGCIGTALYYRSICGRGQRIDISLARSLMWMAAKLDHGITGEVGTRTGNHHSNLAPYGIFTGNNNESVVIGVLSTNLWNKFCDVMGRPELAEDERFISNDKRVANKEILIDLIQEWLRTFAHVSDAVDRLMDAGIPCAKIYNMIDVDEDPHFNQCGWIANMPMADGMTSVRTRRFPADPFEFSEFSAEYRKAPALGENNHEVLGALGYSKKEIDEMEAEWEAKIKHKK</sequence>
<dbReference type="GO" id="GO:0008410">
    <property type="term" value="F:CoA-transferase activity"/>
    <property type="evidence" value="ECO:0007669"/>
    <property type="project" value="TreeGrafter"/>
</dbReference>
<dbReference type="Proteomes" id="UP000679848">
    <property type="component" value="Chromosome"/>
</dbReference>
<reference evidence="2" key="1">
    <citation type="submission" date="2020-09" db="EMBL/GenBank/DDBJ databases">
        <title>New species isolated from human feces.</title>
        <authorList>
            <person name="Kitahara M."/>
            <person name="Shigeno Y."/>
            <person name="Shime M."/>
            <person name="Matsumoto Y."/>
            <person name="Nakamura S."/>
            <person name="Motooka D."/>
            <person name="Fukuoka S."/>
            <person name="Nishikawa H."/>
            <person name="Benno Y."/>
        </authorList>
    </citation>
    <scope>NUCLEOTIDE SEQUENCE</scope>
    <source>
        <strain evidence="2">MM59</strain>
    </source>
</reference>